<dbReference type="InterPro" id="IPR003599">
    <property type="entry name" value="Ig_sub"/>
</dbReference>
<feature type="domain" description="Ig-like" evidence="21">
    <location>
        <begin position="29"/>
        <end position="118"/>
    </location>
</feature>
<dbReference type="InterPro" id="IPR013783">
    <property type="entry name" value="Ig-like_fold"/>
</dbReference>
<organism evidence="22 23">
    <name type="scientific">Plectus sambesii</name>
    <dbReference type="NCBI Taxonomy" id="2011161"/>
    <lineage>
        <taxon>Eukaryota</taxon>
        <taxon>Metazoa</taxon>
        <taxon>Ecdysozoa</taxon>
        <taxon>Nematoda</taxon>
        <taxon>Chromadorea</taxon>
        <taxon>Plectida</taxon>
        <taxon>Plectina</taxon>
        <taxon>Plectoidea</taxon>
        <taxon>Plectidae</taxon>
        <taxon>Plectus</taxon>
    </lineage>
</organism>
<evidence type="ECO:0000256" key="13">
    <source>
        <dbReference type="ARBA" id="ARBA00023137"/>
    </source>
</evidence>
<keyword evidence="12 19" id="KW-0472">Membrane</keyword>
<feature type="compositionally biased region" description="Polar residues" evidence="18">
    <location>
        <begin position="428"/>
        <end position="439"/>
    </location>
</feature>
<evidence type="ECO:0000256" key="11">
    <source>
        <dbReference type="ARBA" id="ARBA00022989"/>
    </source>
</evidence>
<dbReference type="SMART" id="SM00409">
    <property type="entry name" value="IG"/>
    <property type="match status" value="3"/>
</dbReference>
<keyword evidence="13" id="KW-0829">Tyrosine-protein kinase</keyword>
<dbReference type="PANTHER" id="PTHR19890:SF10">
    <property type="entry name" value="FIBROBLAST GROWTH FACTOR RECEPTOR-LIKE 1"/>
    <property type="match status" value="1"/>
</dbReference>
<dbReference type="CDD" id="cd00096">
    <property type="entry name" value="Ig"/>
    <property type="match status" value="1"/>
</dbReference>
<dbReference type="GO" id="GO:0005524">
    <property type="term" value="F:ATP binding"/>
    <property type="evidence" value="ECO:0007669"/>
    <property type="project" value="UniProtKB-KW"/>
</dbReference>
<keyword evidence="7" id="KW-0677">Repeat</keyword>
<evidence type="ECO:0000256" key="18">
    <source>
        <dbReference type="SAM" id="MobiDB-lite"/>
    </source>
</evidence>
<evidence type="ECO:0000256" key="16">
    <source>
        <dbReference type="ARBA" id="ARBA00023180"/>
    </source>
</evidence>
<evidence type="ECO:0000256" key="7">
    <source>
        <dbReference type="ARBA" id="ARBA00022737"/>
    </source>
</evidence>
<evidence type="ECO:0000256" key="14">
    <source>
        <dbReference type="ARBA" id="ARBA00023157"/>
    </source>
</evidence>
<keyword evidence="5 19" id="KW-0812">Transmembrane</keyword>
<feature type="domain" description="Ig-like" evidence="21">
    <location>
        <begin position="142"/>
        <end position="235"/>
    </location>
</feature>
<evidence type="ECO:0000256" key="20">
    <source>
        <dbReference type="SAM" id="SignalP"/>
    </source>
</evidence>
<evidence type="ECO:0000256" key="12">
    <source>
        <dbReference type="ARBA" id="ARBA00023136"/>
    </source>
</evidence>
<evidence type="ECO:0000256" key="5">
    <source>
        <dbReference type="ARBA" id="ARBA00022692"/>
    </source>
</evidence>
<keyword evidence="11 19" id="KW-1133">Transmembrane helix</keyword>
<feature type="compositionally biased region" description="Pro residues" evidence="18">
    <location>
        <begin position="411"/>
        <end position="423"/>
    </location>
</feature>
<evidence type="ECO:0000256" key="3">
    <source>
        <dbReference type="ARBA" id="ARBA00022553"/>
    </source>
</evidence>
<sequence>MLWLVAQTVVVSLATIVPQATEAGEGEPPSVNSDVLTRYRIPIGTKTFKLVCPVKADPPPMIQWKKDGEAIGPEWSRFKLARADRELRIKNVMSVDNGRYTCEAVNGFGVRVVEFTLIVYDQNAPEPSDNDDLPMPDEETPPAWVDSEEIRQMTEAPIMKRLQSSLELKCHAIGNPRPDVEWRKDGLPVQGGFVSPVRPWLLALHHLTEADSGQYSCFVRNSVGRLEAAFLVRVTDADNSPPEFDQGDPLNSTVREGQTATFQCKVRSSYPPLIRWLKQVEDVTKLRENSTVISANGMDLEVLDQFRPETFERPENVFLNRLVIQRVMPHHSGVYICVVTNPAGHMVYRSAHLTVVPAFEQDPVPESFLPMHLVVGVPIAALILLLIGYAICFLQRNKQKGDDARDHRMSMPPPPQRPPPSLPPASYKTGQSPSSALHSQHTRYMPNRAYPYKAETYHHFDPAACVPLNSSFGDMHDRHLYETTPQPYELRWAHPPDSDYDSEDINYPNGRLQPYPSMYSCR</sequence>
<evidence type="ECO:0000256" key="19">
    <source>
        <dbReference type="SAM" id="Phobius"/>
    </source>
</evidence>
<evidence type="ECO:0000256" key="15">
    <source>
        <dbReference type="ARBA" id="ARBA00023170"/>
    </source>
</evidence>
<keyword evidence="9" id="KW-0418">Kinase</keyword>
<dbReference type="SUPFAM" id="SSF48726">
    <property type="entry name" value="Immunoglobulin"/>
    <property type="match status" value="3"/>
</dbReference>
<keyword evidence="10" id="KW-0067">ATP-binding</keyword>
<dbReference type="InterPro" id="IPR013098">
    <property type="entry name" value="Ig_I-set"/>
</dbReference>
<evidence type="ECO:0000256" key="4">
    <source>
        <dbReference type="ARBA" id="ARBA00022679"/>
    </source>
</evidence>
<evidence type="ECO:0000256" key="10">
    <source>
        <dbReference type="ARBA" id="ARBA00022840"/>
    </source>
</evidence>
<keyword evidence="4" id="KW-0808">Transferase</keyword>
<keyword evidence="6 20" id="KW-0732">Signal</keyword>
<dbReference type="FunFam" id="2.60.40.10:FF:000020">
    <property type="entry name" value="Fibroblast growth factor receptor"/>
    <property type="match status" value="1"/>
</dbReference>
<keyword evidence="14" id="KW-1015">Disulfide bond</keyword>
<dbReference type="PANTHER" id="PTHR19890">
    <property type="entry name" value="FIBROBLAST GROWTH FACTOR RECEPTOR"/>
    <property type="match status" value="1"/>
</dbReference>
<keyword evidence="22" id="KW-1185">Reference proteome</keyword>
<evidence type="ECO:0000256" key="6">
    <source>
        <dbReference type="ARBA" id="ARBA00022729"/>
    </source>
</evidence>
<dbReference type="InterPro" id="IPR007110">
    <property type="entry name" value="Ig-like_dom"/>
</dbReference>
<proteinExistence type="predicted"/>
<feature type="region of interest" description="Disordered" evidence="18">
    <location>
        <begin position="402"/>
        <end position="440"/>
    </location>
</feature>
<dbReference type="FunFam" id="2.60.40.10:FF:000593">
    <property type="entry name" value="Fibroblast growth factor receptor-like 1"/>
    <property type="match status" value="1"/>
</dbReference>
<dbReference type="EC" id="2.7.10.1" evidence="2"/>
<evidence type="ECO:0000256" key="2">
    <source>
        <dbReference type="ARBA" id="ARBA00011902"/>
    </source>
</evidence>
<evidence type="ECO:0000256" key="1">
    <source>
        <dbReference type="ARBA" id="ARBA00004167"/>
    </source>
</evidence>
<reference evidence="23" key="1">
    <citation type="submission" date="2022-11" db="UniProtKB">
        <authorList>
            <consortium name="WormBaseParasite"/>
        </authorList>
    </citation>
    <scope>IDENTIFICATION</scope>
</reference>
<evidence type="ECO:0000313" key="23">
    <source>
        <dbReference type="WBParaSite" id="PSAMB.scaffold3757size16996.g22416.t1"/>
    </source>
</evidence>
<feature type="transmembrane region" description="Helical" evidence="19">
    <location>
        <begin position="371"/>
        <end position="394"/>
    </location>
</feature>
<dbReference type="GO" id="GO:0016020">
    <property type="term" value="C:membrane"/>
    <property type="evidence" value="ECO:0007669"/>
    <property type="project" value="UniProtKB-SubCell"/>
</dbReference>
<evidence type="ECO:0000256" key="8">
    <source>
        <dbReference type="ARBA" id="ARBA00022741"/>
    </source>
</evidence>
<feature type="chain" id="PRO_5036858099" description="receptor protein-tyrosine kinase" evidence="20">
    <location>
        <begin position="24"/>
        <end position="522"/>
    </location>
</feature>
<evidence type="ECO:0000313" key="22">
    <source>
        <dbReference type="Proteomes" id="UP000887566"/>
    </source>
</evidence>
<keyword evidence="16" id="KW-0325">Glycoprotein</keyword>
<dbReference type="AlphaFoldDB" id="A0A914WFD4"/>
<protein>
    <recommendedName>
        <fullName evidence="2">receptor protein-tyrosine kinase</fullName>
        <ecNumber evidence="2">2.7.10.1</ecNumber>
    </recommendedName>
</protein>
<evidence type="ECO:0000256" key="17">
    <source>
        <dbReference type="ARBA" id="ARBA00023319"/>
    </source>
</evidence>
<dbReference type="WBParaSite" id="PSAMB.scaffold3757size16996.g22416.t1">
    <property type="protein sequence ID" value="PSAMB.scaffold3757size16996.g22416.t1"/>
    <property type="gene ID" value="PSAMB.scaffold3757size16996.g22416"/>
</dbReference>
<comment type="subcellular location">
    <subcellularLocation>
        <location evidence="1">Membrane</location>
        <topology evidence="1">Single-pass membrane protein</topology>
    </subcellularLocation>
</comment>
<feature type="domain" description="Ig-like" evidence="21">
    <location>
        <begin position="242"/>
        <end position="354"/>
    </location>
</feature>
<keyword evidence="17" id="KW-0393">Immunoglobulin domain</keyword>
<dbReference type="GO" id="GO:0004714">
    <property type="term" value="F:transmembrane receptor protein tyrosine kinase activity"/>
    <property type="evidence" value="ECO:0007669"/>
    <property type="project" value="UniProtKB-EC"/>
</dbReference>
<dbReference type="PROSITE" id="PS50835">
    <property type="entry name" value="IG_LIKE"/>
    <property type="match status" value="3"/>
</dbReference>
<dbReference type="InterPro" id="IPR003598">
    <property type="entry name" value="Ig_sub2"/>
</dbReference>
<dbReference type="Pfam" id="PF07679">
    <property type="entry name" value="I-set"/>
    <property type="match status" value="2"/>
</dbReference>
<keyword evidence="15" id="KW-0675">Receptor</keyword>
<evidence type="ECO:0000259" key="21">
    <source>
        <dbReference type="PROSITE" id="PS50835"/>
    </source>
</evidence>
<dbReference type="Proteomes" id="UP000887566">
    <property type="component" value="Unplaced"/>
</dbReference>
<accession>A0A914WFD4</accession>
<keyword evidence="3" id="KW-0597">Phosphoprotein</keyword>
<keyword evidence="8" id="KW-0547">Nucleotide-binding</keyword>
<dbReference type="InterPro" id="IPR052615">
    <property type="entry name" value="FGFRL"/>
</dbReference>
<feature type="signal peptide" evidence="20">
    <location>
        <begin position="1"/>
        <end position="23"/>
    </location>
</feature>
<evidence type="ECO:0000256" key="9">
    <source>
        <dbReference type="ARBA" id="ARBA00022777"/>
    </source>
</evidence>
<dbReference type="Gene3D" id="2.60.40.10">
    <property type="entry name" value="Immunoglobulins"/>
    <property type="match status" value="3"/>
</dbReference>
<name>A0A914WFD4_9BILA</name>
<dbReference type="SMART" id="SM00408">
    <property type="entry name" value="IGc2"/>
    <property type="match status" value="3"/>
</dbReference>
<dbReference type="InterPro" id="IPR036179">
    <property type="entry name" value="Ig-like_dom_sf"/>
</dbReference>
<dbReference type="Pfam" id="PF13927">
    <property type="entry name" value="Ig_3"/>
    <property type="match status" value="1"/>
</dbReference>